<accession>A0A5B8RGG0</accession>
<dbReference type="AlphaFoldDB" id="A0A5B8RGG0"/>
<proteinExistence type="predicted"/>
<gene>
    <name evidence="2" type="ORF">KBTEX_04082</name>
</gene>
<evidence type="ECO:0000256" key="1">
    <source>
        <dbReference type="SAM" id="MobiDB-lite"/>
    </source>
</evidence>
<reference evidence="2" key="1">
    <citation type="submission" date="2019-06" db="EMBL/GenBank/DDBJ databases">
        <authorList>
            <person name="Murdoch R.W."/>
            <person name="Fathepure B."/>
        </authorList>
    </citation>
    <scope>NUCLEOTIDE SEQUENCE</scope>
</reference>
<organism evidence="2">
    <name type="scientific">uncultured organism</name>
    <dbReference type="NCBI Taxonomy" id="155900"/>
    <lineage>
        <taxon>unclassified sequences</taxon>
        <taxon>environmental samples</taxon>
    </lineage>
</organism>
<name>A0A5B8RGG0_9ZZZZ</name>
<protein>
    <submittedName>
        <fullName evidence="2">Uncharacterized protein</fullName>
    </submittedName>
</protein>
<feature type="compositionally biased region" description="Polar residues" evidence="1">
    <location>
        <begin position="7"/>
        <end position="37"/>
    </location>
</feature>
<feature type="region of interest" description="Disordered" evidence="1">
    <location>
        <begin position="1"/>
        <end position="52"/>
    </location>
</feature>
<evidence type="ECO:0000313" key="2">
    <source>
        <dbReference type="EMBL" id="QEA07721.1"/>
    </source>
</evidence>
<dbReference type="EMBL" id="MN079338">
    <property type="protein sequence ID" value="QEA07721.1"/>
    <property type="molecule type" value="Genomic_DNA"/>
</dbReference>
<sequence length="52" mass="5275">MGRITDVVSTTTEMPSRKQPSTTKNTVSAAISATGESPSAAIHSASARGMPV</sequence>